<name>Q23904_DICDI</name>
<evidence type="ECO:0000313" key="1">
    <source>
        <dbReference type="EMBL" id="AAA33206.1"/>
    </source>
</evidence>
<reference evidence="1" key="1">
    <citation type="journal article" date="1989" name="Mol. Cell. Biol.">
        <title>Identification of a cis-acting element controlling induction of early gene expression in Dictyostelium discoideum.</title>
        <authorList>
            <person name="May T."/>
            <person name="Kern H."/>
            <person name="Muller-Taubenberger A."/>
            <person name="Nellen W."/>
        </authorList>
    </citation>
    <scope>NUCLEOTIDE SEQUENCE</scope>
</reference>
<protein>
    <submittedName>
        <fullName evidence="1">Uncharacterized protein</fullName>
    </submittedName>
</protein>
<organism evidence="1">
    <name type="scientific">Dictyostelium discoideum</name>
    <name type="common">Social amoeba</name>
    <dbReference type="NCBI Taxonomy" id="44689"/>
    <lineage>
        <taxon>Eukaryota</taxon>
        <taxon>Amoebozoa</taxon>
        <taxon>Evosea</taxon>
        <taxon>Eumycetozoa</taxon>
        <taxon>Dictyostelia</taxon>
        <taxon>Dictyosteliales</taxon>
        <taxon>Dictyosteliaceae</taxon>
        <taxon>Dictyostelium</taxon>
    </lineage>
</organism>
<sequence>IPRIAYLLVQTPSLWGKRRLVLFENLAFDSLLVLKIFNK</sequence>
<proteinExistence type="predicted"/>
<dbReference type="EMBL" id="M30465">
    <property type="protein sequence ID" value="AAA33206.1"/>
    <property type="molecule type" value="Genomic_DNA"/>
</dbReference>
<accession>Q23904</accession>
<feature type="non-terminal residue" evidence="1">
    <location>
        <position position="1"/>
    </location>
</feature>
<dbReference type="AlphaFoldDB" id="Q23904"/>